<protein>
    <submittedName>
        <fullName evidence="1">Uncharacterized protein</fullName>
    </submittedName>
</protein>
<dbReference type="HOGENOM" id="CLU_1864621_0_0_1"/>
<dbReference type="InParanoid" id="A0A0C2TEE2"/>
<evidence type="ECO:0000313" key="1">
    <source>
        <dbReference type="EMBL" id="KIL65204.1"/>
    </source>
</evidence>
<dbReference type="EMBL" id="KN818244">
    <property type="protein sequence ID" value="KIL65204.1"/>
    <property type="molecule type" value="Genomic_DNA"/>
</dbReference>
<reference evidence="1 2" key="1">
    <citation type="submission" date="2014-04" db="EMBL/GenBank/DDBJ databases">
        <title>Evolutionary Origins and Diversification of the Mycorrhizal Mutualists.</title>
        <authorList>
            <consortium name="DOE Joint Genome Institute"/>
            <consortium name="Mycorrhizal Genomics Consortium"/>
            <person name="Kohler A."/>
            <person name="Kuo A."/>
            <person name="Nagy L.G."/>
            <person name="Floudas D."/>
            <person name="Copeland A."/>
            <person name="Barry K.W."/>
            <person name="Cichocki N."/>
            <person name="Veneault-Fourrey C."/>
            <person name="LaButti K."/>
            <person name="Lindquist E.A."/>
            <person name="Lipzen A."/>
            <person name="Lundell T."/>
            <person name="Morin E."/>
            <person name="Murat C."/>
            <person name="Riley R."/>
            <person name="Ohm R."/>
            <person name="Sun H."/>
            <person name="Tunlid A."/>
            <person name="Henrissat B."/>
            <person name="Grigoriev I.V."/>
            <person name="Hibbett D.S."/>
            <person name="Martin F."/>
        </authorList>
    </citation>
    <scope>NUCLEOTIDE SEQUENCE [LARGE SCALE GENOMIC DNA]</scope>
    <source>
        <strain evidence="1 2">Koide BX008</strain>
    </source>
</reference>
<keyword evidence="2" id="KW-1185">Reference proteome</keyword>
<proteinExistence type="predicted"/>
<organism evidence="1 2">
    <name type="scientific">Amanita muscaria (strain Koide BX008)</name>
    <dbReference type="NCBI Taxonomy" id="946122"/>
    <lineage>
        <taxon>Eukaryota</taxon>
        <taxon>Fungi</taxon>
        <taxon>Dikarya</taxon>
        <taxon>Basidiomycota</taxon>
        <taxon>Agaricomycotina</taxon>
        <taxon>Agaricomycetes</taxon>
        <taxon>Agaricomycetidae</taxon>
        <taxon>Agaricales</taxon>
        <taxon>Pluteineae</taxon>
        <taxon>Amanitaceae</taxon>
        <taxon>Amanita</taxon>
    </lineage>
</organism>
<gene>
    <name evidence="1" type="ORF">M378DRAFT_162468</name>
</gene>
<evidence type="ECO:0000313" key="2">
    <source>
        <dbReference type="Proteomes" id="UP000054549"/>
    </source>
</evidence>
<sequence>MSFDLNQFPHLTDITISHFCYVPGTRPLALIPPVITWTIKTMKNISHQNAIQNLSFRLEFGQVIHILDFDSVMKDVWQELDTVCSIPQLASSKSFRGITFSIQSTARNCDAFSDLVQKKLPNTKQASKLHIKISRFR</sequence>
<dbReference type="AlphaFoldDB" id="A0A0C2TEE2"/>
<dbReference type="Proteomes" id="UP000054549">
    <property type="component" value="Unassembled WGS sequence"/>
</dbReference>
<accession>A0A0C2TEE2</accession>
<name>A0A0C2TEE2_AMAMK</name>